<dbReference type="SUPFAM" id="SSF47413">
    <property type="entry name" value="lambda repressor-like DNA-binding domains"/>
    <property type="match status" value="1"/>
</dbReference>
<dbReference type="Gene3D" id="3.40.50.2300">
    <property type="match status" value="2"/>
</dbReference>
<dbReference type="Pfam" id="PF13377">
    <property type="entry name" value="Peripla_BP_3"/>
    <property type="match status" value="1"/>
</dbReference>
<keyword evidence="1" id="KW-0805">Transcription regulation</keyword>
<accession>A0A7X4RWI6</accession>
<comment type="caution">
    <text evidence="5">The sequence shown here is derived from an EMBL/GenBank/DDBJ whole genome shotgun (WGS) entry which is preliminary data.</text>
</comment>
<dbReference type="GO" id="GO:0000976">
    <property type="term" value="F:transcription cis-regulatory region binding"/>
    <property type="evidence" value="ECO:0007669"/>
    <property type="project" value="TreeGrafter"/>
</dbReference>
<name>A0A7X4RWI6_9VIBR</name>
<evidence type="ECO:0000259" key="4">
    <source>
        <dbReference type="PROSITE" id="PS50932"/>
    </source>
</evidence>
<dbReference type="Pfam" id="PF00356">
    <property type="entry name" value="LacI"/>
    <property type="match status" value="1"/>
</dbReference>
<dbReference type="Proteomes" id="UP000462621">
    <property type="component" value="Unassembled WGS sequence"/>
</dbReference>
<dbReference type="InterPro" id="IPR000843">
    <property type="entry name" value="HTH_LacI"/>
</dbReference>
<dbReference type="AlphaFoldDB" id="A0A7X4RWI6"/>
<proteinExistence type="predicted"/>
<dbReference type="SUPFAM" id="SSF53822">
    <property type="entry name" value="Periplasmic binding protein-like I"/>
    <property type="match status" value="1"/>
</dbReference>
<evidence type="ECO:0000313" key="6">
    <source>
        <dbReference type="Proteomes" id="UP000462621"/>
    </source>
</evidence>
<dbReference type="PROSITE" id="PS50932">
    <property type="entry name" value="HTH_LACI_2"/>
    <property type="match status" value="1"/>
</dbReference>
<dbReference type="EMBL" id="WEKT01000068">
    <property type="protein sequence ID" value="MZI95723.1"/>
    <property type="molecule type" value="Genomic_DNA"/>
</dbReference>
<evidence type="ECO:0000313" key="5">
    <source>
        <dbReference type="EMBL" id="MZI95723.1"/>
    </source>
</evidence>
<dbReference type="GO" id="GO:0003700">
    <property type="term" value="F:DNA-binding transcription factor activity"/>
    <property type="evidence" value="ECO:0007669"/>
    <property type="project" value="TreeGrafter"/>
</dbReference>
<evidence type="ECO:0000256" key="2">
    <source>
        <dbReference type="ARBA" id="ARBA00023125"/>
    </source>
</evidence>
<organism evidence="5 6">
    <name type="scientific">Vibrio eleionomae</name>
    <dbReference type="NCBI Taxonomy" id="2653505"/>
    <lineage>
        <taxon>Bacteria</taxon>
        <taxon>Pseudomonadati</taxon>
        <taxon>Pseudomonadota</taxon>
        <taxon>Gammaproteobacteria</taxon>
        <taxon>Vibrionales</taxon>
        <taxon>Vibrionaceae</taxon>
        <taxon>Vibrio</taxon>
    </lineage>
</organism>
<dbReference type="PANTHER" id="PTHR30146">
    <property type="entry name" value="LACI-RELATED TRANSCRIPTIONAL REPRESSOR"/>
    <property type="match status" value="1"/>
</dbReference>
<evidence type="ECO:0000256" key="1">
    <source>
        <dbReference type="ARBA" id="ARBA00023015"/>
    </source>
</evidence>
<feature type="domain" description="HTH lacI-type" evidence="4">
    <location>
        <begin position="2"/>
        <end position="56"/>
    </location>
</feature>
<protein>
    <submittedName>
        <fullName evidence="5">LacI family DNA-binding transcriptional regulator</fullName>
    </submittedName>
</protein>
<dbReference type="InterPro" id="IPR028082">
    <property type="entry name" value="Peripla_BP_I"/>
</dbReference>
<gene>
    <name evidence="5" type="ORF">F9817_21300</name>
</gene>
<dbReference type="SMART" id="SM00354">
    <property type="entry name" value="HTH_LACI"/>
    <property type="match status" value="1"/>
</dbReference>
<keyword evidence="6" id="KW-1185">Reference proteome</keyword>
<reference evidence="5 6" key="1">
    <citation type="submission" date="2019-10" db="EMBL/GenBank/DDBJ databases">
        <title>Vibrio sp. nov. isolated from a shrimp pond.</title>
        <authorList>
            <person name="Gomez-Gil B."/>
            <person name="Enciso-Ibarra J."/>
            <person name="Enciso-Ibarra K."/>
            <person name="Bolan-Mejia C."/>
        </authorList>
    </citation>
    <scope>NUCLEOTIDE SEQUENCE [LARGE SCALE GENOMIC DNA]</scope>
    <source>
        <strain evidence="5 6">CAIM 722</strain>
    </source>
</reference>
<evidence type="ECO:0000256" key="3">
    <source>
        <dbReference type="ARBA" id="ARBA00023163"/>
    </source>
</evidence>
<dbReference type="RefSeq" id="WP_161158220.1">
    <property type="nucleotide sequence ID" value="NZ_WEKT01000068.1"/>
</dbReference>
<dbReference type="InterPro" id="IPR046335">
    <property type="entry name" value="LacI/GalR-like_sensor"/>
</dbReference>
<dbReference type="InterPro" id="IPR010982">
    <property type="entry name" value="Lambda_DNA-bd_dom_sf"/>
</dbReference>
<dbReference type="CDD" id="cd01392">
    <property type="entry name" value="HTH_LacI"/>
    <property type="match status" value="1"/>
</dbReference>
<keyword evidence="3" id="KW-0804">Transcription</keyword>
<dbReference type="Gene3D" id="1.10.260.40">
    <property type="entry name" value="lambda repressor-like DNA-binding domains"/>
    <property type="match status" value="1"/>
</dbReference>
<dbReference type="PANTHER" id="PTHR30146:SF67">
    <property type="entry name" value="HTH-TYPE TRANSCRIPTIONAL REGULATOR ASCG"/>
    <property type="match status" value="1"/>
</dbReference>
<keyword evidence="2 5" id="KW-0238">DNA-binding</keyword>
<sequence>MATILDVSRRAGVAKSTVSRVLSGRGYTSDKTREVVLKAAQELNYRPNVLARNLALQTSNTIGLILPSGALVSRYLASLVDEIFKKAQAAGKDVIMKHVDDRPGLAMESIYNLIDHRCEAVMYYNSSSFVNFDDTVAEIDAAIDSFSVPVVLLNGYLPKHPKHCVWYEHARFAAKPVEYLLEHGHRNIAYITGPLNQRTVQERVKGYRQALEHHGIDYNEQLFVEGSYKVLEDDTLSQDVSLMGYEACIELLGRGVNFSAICFANDYLAIGAQKALQERGIDVPDEVSLFGFDDTPVLNYFSPSISSVVLPSTQLINYAVELCFAHLSHSELPDYDSLNFDSELVLRGSVKAL</sequence>